<dbReference type="EMBL" id="JABEQD010000007">
    <property type="protein sequence ID" value="MBB2168956.1"/>
    <property type="molecule type" value="Genomic_DNA"/>
</dbReference>
<accession>A0A7W4NWK5</accession>
<feature type="domain" description="Methyltransferase" evidence="1">
    <location>
        <begin position="48"/>
        <end position="130"/>
    </location>
</feature>
<keyword evidence="3" id="KW-1185">Reference proteome</keyword>
<reference evidence="2 3" key="1">
    <citation type="submission" date="2020-04" db="EMBL/GenBank/DDBJ databases">
        <title>Description of novel Gluconacetobacter.</title>
        <authorList>
            <person name="Sombolestani A."/>
        </authorList>
    </citation>
    <scope>NUCLEOTIDE SEQUENCE [LARGE SCALE GENOMIC DNA]</scope>
    <source>
        <strain evidence="2 3">LMG 27801</strain>
    </source>
</reference>
<sequence>MNSFSSKTYWERRYNENGHSGSGSYGRLAAYKADILNAFLSLNRVSSVLELGCGDGNQLGLMTPVASYIGVDISETTLQNCRRKFSSSNYTFFRSEFLDRAVSAELVLSLDVIFHLVEDNVFIEYMNELFNRSTKYVIIYTSNVDAEWPAEHVRHRHVTNFVKENIQGWTLKAYLPNKYTFDINNQNNTSFSDFMIFSKDDAPIFISAA</sequence>
<dbReference type="Proteomes" id="UP000559860">
    <property type="component" value="Unassembled WGS sequence"/>
</dbReference>
<dbReference type="Gene3D" id="3.40.50.150">
    <property type="entry name" value="Vaccinia Virus protein VP39"/>
    <property type="match status" value="1"/>
</dbReference>
<comment type="caution">
    <text evidence="2">The sequence shown here is derived from an EMBL/GenBank/DDBJ whole genome shotgun (WGS) entry which is preliminary data.</text>
</comment>
<name>A0A7W4NWK5_9PROT</name>
<dbReference type="InterPro" id="IPR041698">
    <property type="entry name" value="Methyltransf_25"/>
</dbReference>
<keyword evidence="2" id="KW-0489">Methyltransferase</keyword>
<dbReference type="AlphaFoldDB" id="A0A7W4NWK5"/>
<evidence type="ECO:0000313" key="3">
    <source>
        <dbReference type="Proteomes" id="UP000559860"/>
    </source>
</evidence>
<organism evidence="2 3">
    <name type="scientific">Gluconacetobacter aggeris</name>
    <dbReference type="NCBI Taxonomy" id="1286186"/>
    <lineage>
        <taxon>Bacteria</taxon>
        <taxon>Pseudomonadati</taxon>
        <taxon>Pseudomonadota</taxon>
        <taxon>Alphaproteobacteria</taxon>
        <taxon>Acetobacterales</taxon>
        <taxon>Acetobacteraceae</taxon>
        <taxon>Gluconacetobacter</taxon>
    </lineage>
</organism>
<dbReference type="GO" id="GO:0032259">
    <property type="term" value="P:methylation"/>
    <property type="evidence" value="ECO:0007669"/>
    <property type="project" value="UniProtKB-KW"/>
</dbReference>
<dbReference type="SUPFAM" id="SSF53335">
    <property type="entry name" value="S-adenosyl-L-methionine-dependent methyltransferases"/>
    <property type="match status" value="1"/>
</dbReference>
<dbReference type="Pfam" id="PF13649">
    <property type="entry name" value="Methyltransf_25"/>
    <property type="match status" value="1"/>
</dbReference>
<keyword evidence="2" id="KW-0808">Transferase</keyword>
<proteinExistence type="predicted"/>
<dbReference type="GO" id="GO:0008168">
    <property type="term" value="F:methyltransferase activity"/>
    <property type="evidence" value="ECO:0007669"/>
    <property type="project" value="UniProtKB-KW"/>
</dbReference>
<dbReference type="RefSeq" id="WP_182986492.1">
    <property type="nucleotide sequence ID" value="NZ_JABEQD010000007.1"/>
</dbReference>
<protein>
    <submittedName>
        <fullName evidence="2">Class I SAM-dependent methyltransferase</fullName>
    </submittedName>
</protein>
<evidence type="ECO:0000259" key="1">
    <source>
        <dbReference type="Pfam" id="PF13649"/>
    </source>
</evidence>
<gene>
    <name evidence="2" type="ORF">HLH36_11405</name>
</gene>
<dbReference type="CDD" id="cd02440">
    <property type="entry name" value="AdoMet_MTases"/>
    <property type="match status" value="1"/>
</dbReference>
<evidence type="ECO:0000313" key="2">
    <source>
        <dbReference type="EMBL" id="MBB2168956.1"/>
    </source>
</evidence>
<dbReference type="InterPro" id="IPR029063">
    <property type="entry name" value="SAM-dependent_MTases_sf"/>
</dbReference>